<dbReference type="NCBIfam" id="NF046062">
    <property type="entry name" value="citrull_CtlX"/>
    <property type="match status" value="1"/>
</dbReference>
<keyword evidence="1" id="KW-0378">Hydrolase</keyword>
<dbReference type="PIRSF" id="PIRSF028188">
    <property type="entry name" value="Amdntrnsf_FN0238"/>
    <property type="match status" value="1"/>
</dbReference>
<dbReference type="EMBL" id="JBHUHZ010000001">
    <property type="protein sequence ID" value="MFD2162966.1"/>
    <property type="molecule type" value="Genomic_DNA"/>
</dbReference>
<comment type="caution">
    <text evidence="1">The sequence shown here is derived from an EMBL/GenBank/DDBJ whole genome shotgun (WGS) entry which is preliminary data.</text>
</comment>
<keyword evidence="2" id="KW-1185">Reference proteome</keyword>
<organism evidence="1 2">
    <name type="scientific">Paradesertivirga mongoliensis</name>
    <dbReference type="NCBI Taxonomy" id="2100740"/>
    <lineage>
        <taxon>Bacteria</taxon>
        <taxon>Pseudomonadati</taxon>
        <taxon>Bacteroidota</taxon>
        <taxon>Sphingobacteriia</taxon>
        <taxon>Sphingobacteriales</taxon>
        <taxon>Sphingobacteriaceae</taxon>
        <taxon>Paradesertivirga</taxon>
    </lineage>
</organism>
<gene>
    <name evidence="1" type="primary">ctlX</name>
    <name evidence="1" type="ORF">ACFSJU_11230</name>
</gene>
<reference evidence="2" key="1">
    <citation type="journal article" date="2019" name="Int. J. Syst. Evol. Microbiol.">
        <title>The Global Catalogue of Microorganisms (GCM) 10K type strain sequencing project: providing services to taxonomists for standard genome sequencing and annotation.</title>
        <authorList>
            <consortium name="The Broad Institute Genomics Platform"/>
            <consortium name="The Broad Institute Genome Sequencing Center for Infectious Disease"/>
            <person name="Wu L."/>
            <person name="Ma J."/>
        </authorList>
    </citation>
    <scope>NUCLEOTIDE SEQUENCE [LARGE SCALE GENOMIC DNA]</scope>
    <source>
        <strain evidence="2">KCTC 42217</strain>
    </source>
</reference>
<accession>A0ABW4ZMC1</accession>
<dbReference type="PANTHER" id="PTHR43224:SF1">
    <property type="entry name" value="AMIDINOTRANSFERASE"/>
    <property type="match status" value="1"/>
</dbReference>
<proteinExistence type="predicted"/>
<dbReference type="RefSeq" id="WP_255902561.1">
    <property type="nucleotide sequence ID" value="NZ_JAFMZO010000003.1"/>
</dbReference>
<evidence type="ECO:0000313" key="2">
    <source>
        <dbReference type="Proteomes" id="UP001597387"/>
    </source>
</evidence>
<dbReference type="SUPFAM" id="SSF55909">
    <property type="entry name" value="Pentein"/>
    <property type="match status" value="1"/>
</dbReference>
<dbReference type="Gene3D" id="3.75.10.10">
    <property type="entry name" value="L-arginine/glycine Amidinotransferase, Chain A"/>
    <property type="match status" value="1"/>
</dbReference>
<dbReference type="Pfam" id="PF19420">
    <property type="entry name" value="DDAH_eukar"/>
    <property type="match status" value="1"/>
</dbReference>
<dbReference type="Proteomes" id="UP001597387">
    <property type="component" value="Unassembled WGS sequence"/>
</dbReference>
<dbReference type="PANTHER" id="PTHR43224">
    <property type="entry name" value="AMIDINOTRANSFERASE"/>
    <property type="match status" value="1"/>
</dbReference>
<protein>
    <submittedName>
        <fullName evidence="1">Citrulline utilization hydrolase CtlX</fullName>
    </submittedName>
</protein>
<name>A0ABW4ZMC1_9SPHI</name>
<evidence type="ECO:0000313" key="1">
    <source>
        <dbReference type="EMBL" id="MFD2162966.1"/>
    </source>
</evidence>
<dbReference type="InterPro" id="IPR014541">
    <property type="entry name" value="Amdntrnsf_FN0238"/>
</dbReference>
<sequence length="304" mass="34643">MHTTFTVFMVRPVNFAFNQQTAKSNAFQDVKTQELNLHDQALKEFDQFVKVLRDNDVNVIVIDDKPDPHTPDSIFPNNWISTHSDGKVFIYPMEASNRRNERRPEILEELRNRFRIESEIDLTFLESEGKYLEGTGSMVLDRQNKLAYACISPRTDKKALTIFCDLSGYKPVVFHAFDKSGQAIYHTNVMMCIGDLFAVICLESITNADERERISNLLLASGKEIIDISYEQMRKFAGNMLHLTNSKGQSLLVMSRQAHLSLSATQQHIIDRYCKIVSSPLYTIESGGGGSARCMIAEIYLENR</sequence>
<dbReference type="GO" id="GO:0016787">
    <property type="term" value="F:hydrolase activity"/>
    <property type="evidence" value="ECO:0007669"/>
    <property type="project" value="UniProtKB-KW"/>
</dbReference>